<evidence type="ECO:0000313" key="4">
    <source>
        <dbReference type="EMBL" id="SVA73728.1"/>
    </source>
</evidence>
<keyword evidence="2" id="KW-0378">Hydrolase</keyword>
<dbReference type="InterPro" id="IPR017850">
    <property type="entry name" value="Alkaline_phosphatase_core_sf"/>
</dbReference>
<comment type="similarity">
    <text evidence="1">Belongs to the sulfatase family.</text>
</comment>
<dbReference type="EMBL" id="UINC01017706">
    <property type="protein sequence ID" value="SVA73728.1"/>
    <property type="molecule type" value="Genomic_DNA"/>
</dbReference>
<reference evidence="4" key="1">
    <citation type="submission" date="2018-05" db="EMBL/GenBank/DDBJ databases">
        <authorList>
            <person name="Lanie J.A."/>
            <person name="Ng W.-L."/>
            <person name="Kazmierczak K.M."/>
            <person name="Andrzejewski T.M."/>
            <person name="Davidsen T.M."/>
            <person name="Wayne K.J."/>
            <person name="Tettelin H."/>
            <person name="Glass J.I."/>
            <person name="Rusch D."/>
            <person name="Podicherti R."/>
            <person name="Tsui H.-C.T."/>
            <person name="Winkler M.E."/>
        </authorList>
    </citation>
    <scope>NUCLEOTIDE SEQUENCE</scope>
</reference>
<dbReference type="InterPro" id="IPR050738">
    <property type="entry name" value="Sulfatase"/>
</dbReference>
<name>A0A381Y9L7_9ZZZZ</name>
<dbReference type="GO" id="GO:0004065">
    <property type="term" value="F:arylsulfatase activity"/>
    <property type="evidence" value="ECO:0007669"/>
    <property type="project" value="TreeGrafter"/>
</dbReference>
<evidence type="ECO:0000259" key="3">
    <source>
        <dbReference type="Pfam" id="PF00884"/>
    </source>
</evidence>
<feature type="domain" description="Sulfatase N-terminal" evidence="3">
    <location>
        <begin position="36"/>
        <end position="88"/>
    </location>
</feature>
<dbReference type="Pfam" id="PF00884">
    <property type="entry name" value="Sulfatase"/>
    <property type="match status" value="1"/>
</dbReference>
<dbReference type="PANTHER" id="PTHR42693:SF53">
    <property type="entry name" value="ENDO-4-O-SULFATASE"/>
    <property type="match status" value="1"/>
</dbReference>
<sequence>MQINLKPIIMRRFSLLLLLLAFSKLSTLMAFEAAAPNVVIILADDQGWGDLSIHGNKNLSTPNIDTLARDGALFDRFFVCRVCAPTRA</sequence>
<dbReference type="PANTHER" id="PTHR42693">
    <property type="entry name" value="ARYLSULFATASE FAMILY MEMBER"/>
    <property type="match status" value="1"/>
</dbReference>
<dbReference type="Gene3D" id="3.40.720.10">
    <property type="entry name" value="Alkaline Phosphatase, subunit A"/>
    <property type="match status" value="1"/>
</dbReference>
<accession>A0A381Y9L7</accession>
<dbReference type="InterPro" id="IPR000917">
    <property type="entry name" value="Sulfatase_N"/>
</dbReference>
<protein>
    <recommendedName>
        <fullName evidence="3">Sulfatase N-terminal domain-containing protein</fullName>
    </recommendedName>
</protein>
<feature type="non-terminal residue" evidence="4">
    <location>
        <position position="88"/>
    </location>
</feature>
<dbReference type="SUPFAM" id="SSF53649">
    <property type="entry name" value="Alkaline phosphatase-like"/>
    <property type="match status" value="1"/>
</dbReference>
<proteinExistence type="inferred from homology"/>
<evidence type="ECO:0000256" key="1">
    <source>
        <dbReference type="ARBA" id="ARBA00008779"/>
    </source>
</evidence>
<organism evidence="4">
    <name type="scientific">marine metagenome</name>
    <dbReference type="NCBI Taxonomy" id="408172"/>
    <lineage>
        <taxon>unclassified sequences</taxon>
        <taxon>metagenomes</taxon>
        <taxon>ecological metagenomes</taxon>
    </lineage>
</organism>
<dbReference type="AlphaFoldDB" id="A0A381Y9L7"/>
<gene>
    <name evidence="4" type="ORF">METZ01_LOCUS126582</name>
</gene>
<evidence type="ECO:0000256" key="2">
    <source>
        <dbReference type="ARBA" id="ARBA00022801"/>
    </source>
</evidence>